<dbReference type="PROSITE" id="PS51186">
    <property type="entry name" value="GNAT"/>
    <property type="match status" value="1"/>
</dbReference>
<evidence type="ECO:0000313" key="5">
    <source>
        <dbReference type="Proteomes" id="UP000295106"/>
    </source>
</evidence>
<dbReference type="Pfam" id="PF13673">
    <property type="entry name" value="Acetyltransf_10"/>
    <property type="match status" value="1"/>
</dbReference>
<reference evidence="4 5" key="1">
    <citation type="submission" date="2019-03" db="EMBL/GenBank/DDBJ databases">
        <title>Genomic Encyclopedia of Type Strains, Phase IV (KMG-IV): sequencing the most valuable type-strain genomes for metagenomic binning, comparative biology and taxonomic classification.</title>
        <authorList>
            <person name="Goeker M."/>
        </authorList>
    </citation>
    <scope>NUCLEOTIDE SEQUENCE [LARGE SCALE GENOMIC DNA]</scope>
    <source>
        <strain evidence="4 5">DSM 1709</strain>
    </source>
</reference>
<feature type="domain" description="N-acetyltransferase" evidence="3">
    <location>
        <begin position="11"/>
        <end position="152"/>
    </location>
</feature>
<dbReference type="AlphaFoldDB" id="A0A4R2MAQ7"/>
<sequence length="152" mass="16082">MNTHAPLRSSPTLRVGTWAELGAHAQAVRSAVFVVEQGIPAELEWDAADAGALHVVACADGVPVATGRWLVCDEAGLVRVGRMAVLAPRRGGGVGRQVLDALMDAARAAGHGAVMLHAQESAIEFYRRAGFEPVGPSFVEAGIVHQEMRRRL</sequence>
<dbReference type="InterPro" id="IPR050832">
    <property type="entry name" value="Bact_Acetyltransf"/>
</dbReference>
<dbReference type="InterPro" id="IPR000182">
    <property type="entry name" value="GNAT_dom"/>
</dbReference>
<comment type="caution">
    <text evidence="4">The sequence shown here is derived from an EMBL/GenBank/DDBJ whole genome shotgun (WGS) entry which is preliminary data.</text>
</comment>
<dbReference type="EMBL" id="SLXD01000002">
    <property type="protein sequence ID" value="TCP04429.1"/>
    <property type="molecule type" value="Genomic_DNA"/>
</dbReference>
<dbReference type="OrthoDB" id="9796171at2"/>
<keyword evidence="1 4" id="KW-0808">Transferase</keyword>
<gene>
    <name evidence="4" type="ORF">EV684_102182</name>
</gene>
<dbReference type="PANTHER" id="PTHR43877">
    <property type="entry name" value="AMINOALKYLPHOSPHONATE N-ACETYLTRANSFERASE-RELATED-RELATED"/>
    <property type="match status" value="1"/>
</dbReference>
<dbReference type="SUPFAM" id="SSF55729">
    <property type="entry name" value="Acyl-CoA N-acyltransferases (Nat)"/>
    <property type="match status" value="1"/>
</dbReference>
<dbReference type="RefSeq" id="WP_132644938.1">
    <property type="nucleotide sequence ID" value="NZ_NRRI01000003.1"/>
</dbReference>
<organism evidence="4 5">
    <name type="scientific">Rubrivivax gelatinosus</name>
    <name type="common">Rhodocyclus gelatinosus</name>
    <name type="synonym">Rhodopseudomonas gelatinosa</name>
    <dbReference type="NCBI Taxonomy" id="28068"/>
    <lineage>
        <taxon>Bacteria</taxon>
        <taxon>Pseudomonadati</taxon>
        <taxon>Pseudomonadota</taxon>
        <taxon>Betaproteobacteria</taxon>
        <taxon>Burkholderiales</taxon>
        <taxon>Sphaerotilaceae</taxon>
        <taxon>Rubrivivax</taxon>
    </lineage>
</organism>
<evidence type="ECO:0000313" key="4">
    <source>
        <dbReference type="EMBL" id="TCP04429.1"/>
    </source>
</evidence>
<evidence type="ECO:0000259" key="3">
    <source>
        <dbReference type="PROSITE" id="PS51186"/>
    </source>
</evidence>
<evidence type="ECO:0000256" key="2">
    <source>
        <dbReference type="ARBA" id="ARBA00023315"/>
    </source>
</evidence>
<keyword evidence="2 4" id="KW-0012">Acyltransferase</keyword>
<protein>
    <submittedName>
        <fullName evidence="4">Putative GNAT family N-acyltransferase</fullName>
    </submittedName>
</protein>
<proteinExistence type="predicted"/>
<dbReference type="InterPro" id="IPR016181">
    <property type="entry name" value="Acyl_CoA_acyltransferase"/>
</dbReference>
<evidence type="ECO:0000256" key="1">
    <source>
        <dbReference type="ARBA" id="ARBA00022679"/>
    </source>
</evidence>
<dbReference type="Gene3D" id="3.40.630.30">
    <property type="match status" value="1"/>
</dbReference>
<name>A0A4R2MAQ7_RUBGE</name>
<dbReference type="PANTHER" id="PTHR43877:SF1">
    <property type="entry name" value="ACETYLTRANSFERASE"/>
    <property type="match status" value="1"/>
</dbReference>
<accession>A0A4R2MAQ7</accession>
<dbReference type="Proteomes" id="UP000295106">
    <property type="component" value="Unassembled WGS sequence"/>
</dbReference>
<dbReference type="CDD" id="cd04301">
    <property type="entry name" value="NAT_SF"/>
    <property type="match status" value="1"/>
</dbReference>
<dbReference type="GO" id="GO:0016747">
    <property type="term" value="F:acyltransferase activity, transferring groups other than amino-acyl groups"/>
    <property type="evidence" value="ECO:0007669"/>
    <property type="project" value="InterPro"/>
</dbReference>